<keyword evidence="2" id="KW-0812">Transmembrane</keyword>
<dbReference type="PROSITE" id="PS50846">
    <property type="entry name" value="HMA_2"/>
    <property type="match status" value="1"/>
</dbReference>
<sequence>MSKNKGKTTLTKYFIKGLHCASCELIIEKKLKKIEDVVSADVSLSKGTLLVVTKGNDSYSPEAFNDYFGEDGYTFSSKPFGVKKTGVVTACSVDSDESDTGSNKYQPFLIAGLFLMGFYILQKTGLSSLISVNASSTLPVFFLFGLLAGVSSCAALVGGLVLSMSKQWMSRYADDDSMVTKSEPHILFNIGRVAGYGLLGAVLGLVGNFFRLSPSFSAMLVIAVSIVMVLLGLQMIGVKAANKFQFRLPKSVTRKVSDENNYQGKLAPLFMGALTFFLPCGFTVTAQALALASGSPLQGAMIMGLFALGTVPGLLAIGLGSTKMLANKNTSKNFSTVAGLLVLAFSAFNINSQLSVLGLSNAGDIISGIGTKQVLGKTTTTGKANFVPLVGGKQIIKLNASASGYSPNRFQIRVGVPTKMEVTDTGTSGCTNAIISKLFEGQIDLTPGQVSIKEFTPNKAGVYKFTCWMGMVSGTIEVLDDAGSVGADALPVESGAKGCGCGGGGGSGSCGANKLSIN</sequence>
<dbReference type="AlphaFoldDB" id="A0A1F5FPT0"/>
<feature type="domain" description="HMA" evidence="3">
    <location>
        <begin position="9"/>
        <end position="76"/>
    </location>
</feature>
<organism evidence="4 5">
    <name type="scientific">Candidatus Collierbacteria bacterium RIFOXYD1_FULL_40_9</name>
    <dbReference type="NCBI Taxonomy" id="1817731"/>
    <lineage>
        <taxon>Bacteria</taxon>
        <taxon>Candidatus Collieribacteriota</taxon>
    </lineage>
</organism>
<evidence type="ECO:0000256" key="2">
    <source>
        <dbReference type="SAM" id="Phobius"/>
    </source>
</evidence>
<dbReference type="Pfam" id="PF13473">
    <property type="entry name" value="Cupredoxin_1"/>
    <property type="match status" value="1"/>
</dbReference>
<dbReference type="PROSITE" id="PS01047">
    <property type="entry name" value="HMA_1"/>
    <property type="match status" value="1"/>
</dbReference>
<evidence type="ECO:0000259" key="3">
    <source>
        <dbReference type="PROSITE" id="PS50846"/>
    </source>
</evidence>
<dbReference type="Pfam" id="PF13386">
    <property type="entry name" value="DsbD_2"/>
    <property type="match status" value="1"/>
</dbReference>
<gene>
    <name evidence="4" type="ORF">A2572_04495</name>
</gene>
<feature type="transmembrane region" description="Helical" evidence="2">
    <location>
        <begin position="186"/>
        <end position="210"/>
    </location>
</feature>
<dbReference type="InterPro" id="IPR008972">
    <property type="entry name" value="Cupredoxin"/>
</dbReference>
<dbReference type="Gene3D" id="2.60.40.420">
    <property type="entry name" value="Cupredoxins - blue copper proteins"/>
    <property type="match status" value="1"/>
</dbReference>
<evidence type="ECO:0000313" key="5">
    <source>
        <dbReference type="Proteomes" id="UP000179237"/>
    </source>
</evidence>
<feature type="transmembrane region" description="Helical" evidence="2">
    <location>
        <begin position="216"/>
        <end position="238"/>
    </location>
</feature>
<feature type="transmembrane region" description="Helical" evidence="2">
    <location>
        <begin position="269"/>
        <end position="291"/>
    </location>
</feature>
<dbReference type="Proteomes" id="UP000179237">
    <property type="component" value="Unassembled WGS sequence"/>
</dbReference>
<dbReference type="InterPro" id="IPR006121">
    <property type="entry name" value="HMA_dom"/>
</dbReference>
<dbReference type="Pfam" id="PF00403">
    <property type="entry name" value="HMA"/>
    <property type="match status" value="1"/>
</dbReference>
<keyword evidence="1" id="KW-0479">Metal-binding</keyword>
<proteinExistence type="predicted"/>
<feature type="transmembrane region" description="Helical" evidence="2">
    <location>
        <begin position="141"/>
        <end position="165"/>
    </location>
</feature>
<dbReference type="PANTHER" id="PTHR42208:SF1">
    <property type="entry name" value="HEAVY METAL TRANSPORTER"/>
    <property type="match status" value="1"/>
</dbReference>
<keyword evidence="2" id="KW-0472">Membrane</keyword>
<keyword evidence="2" id="KW-1133">Transmembrane helix</keyword>
<dbReference type="InterPro" id="IPR039447">
    <property type="entry name" value="UreH-like_TM_dom"/>
</dbReference>
<dbReference type="InterPro" id="IPR036163">
    <property type="entry name" value="HMA_dom_sf"/>
</dbReference>
<comment type="caution">
    <text evidence="4">The sequence shown here is derived from an EMBL/GenBank/DDBJ whole genome shotgun (WGS) entry which is preliminary data.</text>
</comment>
<dbReference type="SUPFAM" id="SSF55008">
    <property type="entry name" value="HMA, heavy metal-associated domain"/>
    <property type="match status" value="1"/>
</dbReference>
<evidence type="ECO:0000256" key="1">
    <source>
        <dbReference type="ARBA" id="ARBA00022723"/>
    </source>
</evidence>
<dbReference type="InterPro" id="IPR028096">
    <property type="entry name" value="EfeO_Cupredoxin"/>
</dbReference>
<feature type="transmembrane region" description="Helical" evidence="2">
    <location>
        <begin position="105"/>
        <end position="121"/>
    </location>
</feature>
<feature type="transmembrane region" description="Helical" evidence="2">
    <location>
        <begin position="297"/>
        <end position="321"/>
    </location>
</feature>
<feature type="transmembrane region" description="Helical" evidence="2">
    <location>
        <begin position="333"/>
        <end position="350"/>
    </location>
</feature>
<dbReference type="CDD" id="cd00371">
    <property type="entry name" value="HMA"/>
    <property type="match status" value="1"/>
</dbReference>
<evidence type="ECO:0000313" key="4">
    <source>
        <dbReference type="EMBL" id="OGD81609.1"/>
    </source>
</evidence>
<reference evidence="4 5" key="1">
    <citation type="journal article" date="2016" name="Nat. Commun.">
        <title>Thousands of microbial genomes shed light on interconnected biogeochemical processes in an aquifer system.</title>
        <authorList>
            <person name="Anantharaman K."/>
            <person name="Brown C.T."/>
            <person name="Hug L.A."/>
            <person name="Sharon I."/>
            <person name="Castelle C.J."/>
            <person name="Probst A.J."/>
            <person name="Thomas B.C."/>
            <person name="Singh A."/>
            <person name="Wilkins M.J."/>
            <person name="Karaoz U."/>
            <person name="Brodie E.L."/>
            <person name="Williams K.H."/>
            <person name="Hubbard S.S."/>
            <person name="Banfield J.F."/>
        </authorList>
    </citation>
    <scope>NUCLEOTIDE SEQUENCE [LARGE SCALE GENOMIC DNA]</scope>
</reference>
<accession>A0A1F5FPT0</accession>
<name>A0A1F5FPT0_9BACT</name>
<dbReference type="GO" id="GO:0046872">
    <property type="term" value="F:metal ion binding"/>
    <property type="evidence" value="ECO:0007669"/>
    <property type="project" value="UniProtKB-KW"/>
</dbReference>
<dbReference type="EMBL" id="MFAQ01000041">
    <property type="protein sequence ID" value="OGD81609.1"/>
    <property type="molecule type" value="Genomic_DNA"/>
</dbReference>
<dbReference type="Gene3D" id="3.30.70.100">
    <property type="match status" value="1"/>
</dbReference>
<dbReference type="PANTHER" id="PTHR42208">
    <property type="entry name" value="HEAVY METAL TRANSPORTER-RELATED"/>
    <property type="match status" value="1"/>
</dbReference>
<dbReference type="InterPro" id="IPR017969">
    <property type="entry name" value="Heavy-metal-associated_CS"/>
</dbReference>
<dbReference type="SUPFAM" id="SSF49503">
    <property type="entry name" value="Cupredoxins"/>
    <property type="match status" value="1"/>
</dbReference>
<protein>
    <recommendedName>
        <fullName evidence="3">HMA domain-containing protein</fullName>
    </recommendedName>
</protein>